<dbReference type="STRING" id="1428628.WN71_026115"/>
<dbReference type="EMBL" id="LAVA02000067">
    <property type="protein sequence ID" value="OIJ64965.1"/>
    <property type="molecule type" value="Genomic_DNA"/>
</dbReference>
<evidence type="ECO:0000313" key="1">
    <source>
        <dbReference type="EMBL" id="OIJ64965.1"/>
    </source>
</evidence>
<keyword evidence="2" id="KW-1185">Reference proteome</keyword>
<name>A0A1J4NUQ3_9ACTN</name>
<comment type="caution">
    <text evidence="1">The sequence shown here is derived from an EMBL/GenBank/DDBJ whole genome shotgun (WGS) entry which is preliminary data.</text>
</comment>
<sequence length="76" mass="8572">MPHRGNEVRAEEDLAGTVVWPADTRDLSRIGDAWVATATGDFTPDDLTQVRRHFPDRHVTLDGDTITVWPHPTPER</sequence>
<dbReference type="OrthoDB" id="4320485at2"/>
<dbReference type="RefSeq" id="WP_071369881.1">
    <property type="nucleotide sequence ID" value="NZ_LAVA02000067.1"/>
</dbReference>
<dbReference type="Proteomes" id="UP000034196">
    <property type="component" value="Unassembled WGS sequence"/>
</dbReference>
<organism evidence="1 2">
    <name type="scientific">Streptomyces mangrovisoli</name>
    <dbReference type="NCBI Taxonomy" id="1428628"/>
    <lineage>
        <taxon>Bacteria</taxon>
        <taxon>Bacillati</taxon>
        <taxon>Actinomycetota</taxon>
        <taxon>Actinomycetes</taxon>
        <taxon>Kitasatosporales</taxon>
        <taxon>Streptomycetaceae</taxon>
        <taxon>Streptomyces</taxon>
    </lineage>
</organism>
<accession>A0A1J4NUQ3</accession>
<evidence type="ECO:0000313" key="2">
    <source>
        <dbReference type="Proteomes" id="UP000034196"/>
    </source>
</evidence>
<reference evidence="1" key="1">
    <citation type="submission" date="2016-10" db="EMBL/GenBank/DDBJ databases">
        <title>Genome sequence of Streptomyces mangrovisoli MUSC 149.</title>
        <authorList>
            <person name="Lee L.-H."/>
            <person name="Ser H.-L."/>
        </authorList>
    </citation>
    <scope>NUCLEOTIDE SEQUENCE [LARGE SCALE GENOMIC DNA]</scope>
    <source>
        <strain evidence="1">MUSC 149</strain>
    </source>
</reference>
<gene>
    <name evidence="1" type="ORF">WN71_026115</name>
</gene>
<protein>
    <submittedName>
        <fullName evidence="1">Uncharacterized protein</fullName>
    </submittedName>
</protein>
<dbReference type="AlphaFoldDB" id="A0A1J4NUQ3"/>
<proteinExistence type="predicted"/>